<dbReference type="Proteomes" id="UP000554482">
    <property type="component" value="Unassembled WGS sequence"/>
</dbReference>
<accession>A0A7J6VW17</accession>
<keyword evidence="2" id="KW-1185">Reference proteome</keyword>
<comment type="caution">
    <text evidence="1">The sequence shown here is derived from an EMBL/GenBank/DDBJ whole genome shotgun (WGS) entry which is preliminary data.</text>
</comment>
<dbReference type="AlphaFoldDB" id="A0A7J6VW17"/>
<evidence type="ECO:0000313" key="1">
    <source>
        <dbReference type="EMBL" id="KAF5189299.1"/>
    </source>
</evidence>
<proteinExistence type="predicted"/>
<gene>
    <name evidence="1" type="ORF">FRX31_021113</name>
</gene>
<name>A0A7J6VW17_THATH</name>
<reference evidence="1 2" key="1">
    <citation type="submission" date="2020-06" db="EMBL/GenBank/DDBJ databases">
        <title>Transcriptomic and genomic resources for Thalictrum thalictroides and T. hernandezii: Facilitating candidate gene discovery in an emerging model plant lineage.</title>
        <authorList>
            <person name="Arias T."/>
            <person name="Riano-Pachon D.M."/>
            <person name="Di Stilio V.S."/>
        </authorList>
    </citation>
    <scope>NUCLEOTIDE SEQUENCE [LARGE SCALE GENOMIC DNA]</scope>
    <source>
        <strain evidence="2">cv. WT478/WT964</strain>
        <tissue evidence="1">Leaves</tissue>
    </source>
</reference>
<evidence type="ECO:0000313" key="2">
    <source>
        <dbReference type="Proteomes" id="UP000554482"/>
    </source>
</evidence>
<organism evidence="1 2">
    <name type="scientific">Thalictrum thalictroides</name>
    <name type="common">Rue-anemone</name>
    <name type="synonym">Anemone thalictroides</name>
    <dbReference type="NCBI Taxonomy" id="46969"/>
    <lineage>
        <taxon>Eukaryota</taxon>
        <taxon>Viridiplantae</taxon>
        <taxon>Streptophyta</taxon>
        <taxon>Embryophyta</taxon>
        <taxon>Tracheophyta</taxon>
        <taxon>Spermatophyta</taxon>
        <taxon>Magnoliopsida</taxon>
        <taxon>Ranunculales</taxon>
        <taxon>Ranunculaceae</taxon>
        <taxon>Thalictroideae</taxon>
        <taxon>Thalictrum</taxon>
    </lineage>
</organism>
<sequence length="67" mass="7638">MDEDKENAKRLAIIALLCVEHNPRARPMLSNVVKMLEGKIKLDTPVAPFYPDYYSSESSSMSDSRDY</sequence>
<protein>
    <submittedName>
        <fullName evidence="1">Uncharacterized protein</fullName>
    </submittedName>
</protein>
<dbReference type="EMBL" id="JABWDY010025660">
    <property type="protein sequence ID" value="KAF5189299.1"/>
    <property type="molecule type" value="Genomic_DNA"/>
</dbReference>
<dbReference type="OrthoDB" id="1938112at2759"/>